<dbReference type="InterPro" id="IPR010985">
    <property type="entry name" value="Ribbon_hlx_hlx"/>
</dbReference>
<proteinExistence type="inferred from homology"/>
<dbReference type="PANTHER" id="PTHR35401:SF1">
    <property type="entry name" value="CYTOPLASMIC PROTEIN"/>
    <property type="match status" value="1"/>
</dbReference>
<comment type="caution">
    <text evidence="7">The sequence shown here is derived from an EMBL/GenBank/DDBJ whole genome shotgun (WGS) entry which is preliminary data.</text>
</comment>
<dbReference type="RefSeq" id="WP_098513208.1">
    <property type="nucleotide sequence ID" value="NZ_JBIAKZ010000021.1"/>
</dbReference>
<evidence type="ECO:0000313" key="8">
    <source>
        <dbReference type="Proteomes" id="UP000243542"/>
    </source>
</evidence>
<comment type="similarity">
    <text evidence="6">Belongs to the TacA antitoxin family.</text>
</comment>
<dbReference type="Pfam" id="PF08681">
    <property type="entry name" value="TacA1"/>
    <property type="match status" value="1"/>
</dbReference>
<evidence type="ECO:0000256" key="3">
    <source>
        <dbReference type="ARBA" id="ARBA00023015"/>
    </source>
</evidence>
<keyword evidence="5" id="KW-0804">Transcription</keyword>
<name>A0A2A9FET3_9PSEU</name>
<dbReference type="SUPFAM" id="SSF47598">
    <property type="entry name" value="Ribbon-helix-helix"/>
    <property type="match status" value="1"/>
</dbReference>
<evidence type="ECO:0000256" key="2">
    <source>
        <dbReference type="ARBA" id="ARBA00022649"/>
    </source>
</evidence>
<sequence length="89" mass="10050">MTTKEARFDFRLDPEVKARIERAAKLTHESTSGFVVHAAAAAADHVLARADVTMMPAEQFDRLYAALDLADEAPNLQNLARHERKYLRQ</sequence>
<evidence type="ECO:0000256" key="4">
    <source>
        <dbReference type="ARBA" id="ARBA00023125"/>
    </source>
</evidence>
<dbReference type="EMBL" id="PDJK01000002">
    <property type="protein sequence ID" value="PFG49276.1"/>
    <property type="molecule type" value="Genomic_DNA"/>
</dbReference>
<dbReference type="PANTHER" id="PTHR35401">
    <property type="entry name" value="COPG FAMILY HELIX-TURN-HELIX PROTEIN-RELATED-RELATED"/>
    <property type="match status" value="1"/>
</dbReference>
<evidence type="ECO:0000256" key="6">
    <source>
        <dbReference type="ARBA" id="ARBA00049988"/>
    </source>
</evidence>
<reference evidence="7 8" key="1">
    <citation type="submission" date="2017-10" db="EMBL/GenBank/DDBJ databases">
        <title>Sequencing the genomes of 1000 actinobacteria strains.</title>
        <authorList>
            <person name="Klenk H.-P."/>
        </authorList>
    </citation>
    <scope>NUCLEOTIDE SEQUENCE [LARGE SCALE GENOMIC DNA]</scope>
    <source>
        <strain evidence="7 8">DSM 46092</strain>
    </source>
</reference>
<dbReference type="InterPro" id="IPR014795">
    <property type="entry name" value="TacA_1-like"/>
</dbReference>
<keyword evidence="8" id="KW-1185">Reference proteome</keyword>
<keyword evidence="3" id="KW-0805">Transcription regulation</keyword>
<dbReference type="Gene3D" id="1.20.5.780">
    <property type="entry name" value="Single helix bin"/>
    <property type="match status" value="1"/>
</dbReference>
<dbReference type="GO" id="GO:0003677">
    <property type="term" value="F:DNA binding"/>
    <property type="evidence" value="ECO:0007669"/>
    <property type="project" value="UniProtKB-KW"/>
</dbReference>
<gene>
    <name evidence="7" type="ORF">ATK36_4417</name>
</gene>
<protein>
    <submittedName>
        <fullName evidence="7">Uncharacterized protein (DUF1778 family)</fullName>
    </submittedName>
</protein>
<dbReference type="GO" id="GO:0006355">
    <property type="term" value="P:regulation of DNA-templated transcription"/>
    <property type="evidence" value="ECO:0007669"/>
    <property type="project" value="InterPro"/>
</dbReference>
<evidence type="ECO:0000256" key="5">
    <source>
        <dbReference type="ARBA" id="ARBA00023163"/>
    </source>
</evidence>
<dbReference type="Proteomes" id="UP000243542">
    <property type="component" value="Unassembled WGS sequence"/>
</dbReference>
<dbReference type="AlphaFoldDB" id="A0A2A9FET3"/>
<evidence type="ECO:0000256" key="1">
    <source>
        <dbReference type="ARBA" id="ARBA00022491"/>
    </source>
</evidence>
<accession>A0A2A9FET3</accession>
<organism evidence="7 8">
    <name type="scientific">Amycolatopsis sulphurea</name>
    <dbReference type="NCBI Taxonomy" id="76022"/>
    <lineage>
        <taxon>Bacteria</taxon>
        <taxon>Bacillati</taxon>
        <taxon>Actinomycetota</taxon>
        <taxon>Actinomycetes</taxon>
        <taxon>Pseudonocardiales</taxon>
        <taxon>Pseudonocardiaceae</taxon>
        <taxon>Amycolatopsis</taxon>
    </lineage>
</organism>
<keyword evidence="2" id="KW-1277">Toxin-antitoxin system</keyword>
<evidence type="ECO:0000313" key="7">
    <source>
        <dbReference type="EMBL" id="PFG49276.1"/>
    </source>
</evidence>
<keyword evidence="4" id="KW-0238">DNA-binding</keyword>
<keyword evidence="1" id="KW-0678">Repressor</keyword>